<organism evidence="2 3">
    <name type="scientific">Microvirga arabica</name>
    <dbReference type="NCBI Taxonomy" id="1128671"/>
    <lineage>
        <taxon>Bacteria</taxon>
        <taxon>Pseudomonadati</taxon>
        <taxon>Pseudomonadota</taxon>
        <taxon>Alphaproteobacteria</taxon>
        <taxon>Hyphomicrobiales</taxon>
        <taxon>Methylobacteriaceae</taxon>
        <taxon>Microvirga</taxon>
    </lineage>
</organism>
<sequence length="85" mass="9709">MPVEPTQLVDDVMRQWPATIRVFLNHKMRCVGCPIACFHTVDDACREHEVERMKFLADLQAAIVKEPEQTRADPEFVTAQWPAGS</sequence>
<dbReference type="Proteomes" id="UP001593940">
    <property type="component" value="Unassembled WGS sequence"/>
</dbReference>
<dbReference type="InterPro" id="IPR023883">
    <property type="entry name" value="CHP03980_redox-disulphide"/>
</dbReference>
<dbReference type="NCBIfam" id="TIGR03980">
    <property type="entry name" value="prismane_assoc"/>
    <property type="match status" value="1"/>
</dbReference>
<dbReference type="PANTHER" id="PTHR39341">
    <property type="entry name" value="BSL7085 PROTEIN"/>
    <property type="match status" value="1"/>
</dbReference>
<keyword evidence="3" id="KW-1185">Reference proteome</keyword>
<evidence type="ECO:0000313" key="2">
    <source>
        <dbReference type="EMBL" id="MFC1460496.1"/>
    </source>
</evidence>
<evidence type="ECO:0000259" key="1">
    <source>
        <dbReference type="Pfam" id="PF08984"/>
    </source>
</evidence>
<evidence type="ECO:0000313" key="3">
    <source>
        <dbReference type="Proteomes" id="UP001593940"/>
    </source>
</evidence>
<dbReference type="InterPro" id="IPR015077">
    <property type="entry name" value="DUF1858"/>
</dbReference>
<protein>
    <submittedName>
        <fullName evidence="2">DUF1858 domain-containing protein</fullName>
    </submittedName>
</protein>
<gene>
    <name evidence="2" type="ORF">ACETIH_28060</name>
</gene>
<accession>A0ABV6YGW6</accession>
<dbReference type="EMBL" id="JBHOMY010000122">
    <property type="protein sequence ID" value="MFC1460496.1"/>
    <property type="molecule type" value="Genomic_DNA"/>
</dbReference>
<reference evidence="2 3" key="1">
    <citation type="submission" date="2024-09" db="EMBL/GenBank/DDBJ databases">
        <title>Nodulacao em especies de Leguminosae Basais da Amazonia e Caracterizacao dos Rizobios e Bacterias Associadas aos Nodulos.</title>
        <authorList>
            <person name="Jambeiro I.C.A."/>
            <person name="Lopes I.S."/>
            <person name="Aguiar E.R.G.R."/>
            <person name="Santos A.F.J."/>
            <person name="Dos Santos J.M.F."/>
            <person name="Gross E."/>
        </authorList>
    </citation>
    <scope>NUCLEOTIDE SEQUENCE [LARGE SCALE GENOMIC DNA]</scope>
    <source>
        <strain evidence="2 3">BRUESC1165</strain>
    </source>
</reference>
<dbReference type="PANTHER" id="PTHR39341:SF1">
    <property type="entry name" value="DUF1858 DOMAIN-CONTAINING PROTEIN"/>
    <property type="match status" value="1"/>
</dbReference>
<name>A0ABV6YGW6_9HYPH</name>
<dbReference type="InterPro" id="IPR038062">
    <property type="entry name" value="ScdA-like_N_sf"/>
</dbReference>
<dbReference type="Gene3D" id="1.10.3910.10">
    <property type="entry name" value="SP0561-like"/>
    <property type="match status" value="1"/>
</dbReference>
<proteinExistence type="predicted"/>
<comment type="caution">
    <text evidence="2">The sequence shown here is derived from an EMBL/GenBank/DDBJ whole genome shotgun (WGS) entry which is preliminary data.</text>
</comment>
<dbReference type="SUPFAM" id="SSF140683">
    <property type="entry name" value="SP0561-like"/>
    <property type="match status" value="1"/>
</dbReference>
<dbReference type="Pfam" id="PF08984">
    <property type="entry name" value="DUF1858"/>
    <property type="match status" value="1"/>
</dbReference>
<feature type="domain" description="DUF1858" evidence="1">
    <location>
        <begin position="6"/>
        <end position="52"/>
    </location>
</feature>
<dbReference type="RefSeq" id="WP_377031913.1">
    <property type="nucleotide sequence ID" value="NZ_JBHOMY010000122.1"/>
</dbReference>